<sequence>MATLKPLVKFKQGDIVTLKAAKGPFDAGTQGSVVDIAFDGTVLSYTVRVPDDVYGNADIRDTKEADIELVPGQAARN</sequence>
<protein>
    <submittedName>
        <fullName evidence="1">Uncharacterized protein</fullName>
    </submittedName>
</protein>
<dbReference type="EMBL" id="MK903280">
    <property type="protein sequence ID" value="QEG09755.1"/>
    <property type="molecule type" value="Genomic_DNA"/>
</dbReference>
<gene>
    <name evidence="1" type="ORF">CPT_Ponderosa_038</name>
</gene>
<evidence type="ECO:0000313" key="2">
    <source>
        <dbReference type="Proteomes" id="UP000325277"/>
    </source>
</evidence>
<organism evidence="1 2">
    <name type="scientific">Stenotrophomonas phage Ponderosa</name>
    <dbReference type="NCBI Taxonomy" id="2591103"/>
    <lineage>
        <taxon>Viruses</taxon>
        <taxon>Duplodnaviria</taxon>
        <taxon>Heunggongvirae</taxon>
        <taxon>Uroviricota</taxon>
        <taxon>Caudoviricetes</taxon>
        <taxon>Autographivirales</taxon>
        <taxon>Autonotataviridae</taxon>
        <taxon>Gujervirinae</taxon>
        <taxon>Ponderosavirus</taxon>
        <taxon>Ponderosavirus ponderosa</taxon>
    </lineage>
</organism>
<dbReference type="Proteomes" id="UP000325277">
    <property type="component" value="Segment"/>
</dbReference>
<accession>A0A5B9NA93</accession>
<keyword evidence="2" id="KW-1185">Reference proteome</keyword>
<evidence type="ECO:0000313" key="1">
    <source>
        <dbReference type="EMBL" id="QEG09755.1"/>
    </source>
</evidence>
<name>A0A5B9NA93_9CAUD</name>
<proteinExistence type="predicted"/>
<reference evidence="2" key="1">
    <citation type="submission" date="2019-05" db="EMBL/GenBank/DDBJ databases">
        <title>The Complete Genome of Stenotrophomonas maltophilia Podophage Ponderosa.</title>
        <authorList>
            <person name="Marquez A."/>
            <person name="Newkirk H."/>
            <person name="Moreland R."/>
            <person name="Gonzalez C."/>
            <person name="Liu M."/>
            <person name="Ramsey J."/>
        </authorList>
    </citation>
    <scope>NUCLEOTIDE SEQUENCE [LARGE SCALE GENOMIC DNA]</scope>
</reference>